<proteinExistence type="predicted"/>
<protein>
    <recommendedName>
        <fullName evidence="3">Transcription factor domain-containing protein</fullName>
    </recommendedName>
</protein>
<evidence type="ECO:0008006" key="3">
    <source>
        <dbReference type="Google" id="ProtNLM"/>
    </source>
</evidence>
<dbReference type="Proteomes" id="UP001218218">
    <property type="component" value="Unassembled WGS sequence"/>
</dbReference>
<name>A0AAD7EGQ3_9AGAR</name>
<reference evidence="1" key="1">
    <citation type="submission" date="2023-03" db="EMBL/GenBank/DDBJ databases">
        <title>Massive genome expansion in bonnet fungi (Mycena s.s.) driven by repeated elements and novel gene families across ecological guilds.</title>
        <authorList>
            <consortium name="Lawrence Berkeley National Laboratory"/>
            <person name="Harder C.B."/>
            <person name="Miyauchi S."/>
            <person name="Viragh M."/>
            <person name="Kuo A."/>
            <person name="Thoen E."/>
            <person name="Andreopoulos B."/>
            <person name="Lu D."/>
            <person name="Skrede I."/>
            <person name="Drula E."/>
            <person name="Henrissat B."/>
            <person name="Morin E."/>
            <person name="Kohler A."/>
            <person name="Barry K."/>
            <person name="LaButti K."/>
            <person name="Morin E."/>
            <person name="Salamov A."/>
            <person name="Lipzen A."/>
            <person name="Mereny Z."/>
            <person name="Hegedus B."/>
            <person name="Baldrian P."/>
            <person name="Stursova M."/>
            <person name="Weitz H."/>
            <person name="Taylor A."/>
            <person name="Grigoriev I.V."/>
            <person name="Nagy L.G."/>
            <person name="Martin F."/>
            <person name="Kauserud H."/>
        </authorList>
    </citation>
    <scope>NUCLEOTIDE SEQUENCE</scope>
    <source>
        <strain evidence="1">CBHHK002</strain>
    </source>
</reference>
<keyword evidence="2" id="KW-1185">Reference proteome</keyword>
<gene>
    <name evidence="1" type="ORF">DFH08DRAFT_970676</name>
</gene>
<dbReference type="CDD" id="cd12148">
    <property type="entry name" value="fungal_TF_MHR"/>
    <property type="match status" value="1"/>
</dbReference>
<dbReference type="EMBL" id="JARIHO010000054">
    <property type="protein sequence ID" value="KAJ7319281.1"/>
    <property type="molecule type" value="Genomic_DNA"/>
</dbReference>
<dbReference type="AlphaFoldDB" id="A0AAD7EGQ3"/>
<comment type="caution">
    <text evidence="1">The sequence shown here is derived from an EMBL/GenBank/DDBJ whole genome shotgun (WGS) entry which is preliminary data.</text>
</comment>
<sequence>MPSLEWELQKRAFWILVYQDRLASSVFGHICSVIYFGFNTDLLLQVDDEHWDHPTHLEAPSLLPYIHPKTPHVIPCPLETPATRMASLEMWEVVEEV</sequence>
<evidence type="ECO:0000313" key="2">
    <source>
        <dbReference type="Proteomes" id="UP001218218"/>
    </source>
</evidence>
<organism evidence="1 2">
    <name type="scientific">Mycena albidolilacea</name>
    <dbReference type="NCBI Taxonomy" id="1033008"/>
    <lineage>
        <taxon>Eukaryota</taxon>
        <taxon>Fungi</taxon>
        <taxon>Dikarya</taxon>
        <taxon>Basidiomycota</taxon>
        <taxon>Agaricomycotina</taxon>
        <taxon>Agaricomycetes</taxon>
        <taxon>Agaricomycetidae</taxon>
        <taxon>Agaricales</taxon>
        <taxon>Marasmiineae</taxon>
        <taxon>Mycenaceae</taxon>
        <taxon>Mycena</taxon>
    </lineage>
</organism>
<accession>A0AAD7EGQ3</accession>
<evidence type="ECO:0000313" key="1">
    <source>
        <dbReference type="EMBL" id="KAJ7319281.1"/>
    </source>
</evidence>